<dbReference type="InParanoid" id="A2EH08"/>
<organism evidence="2 3">
    <name type="scientific">Trichomonas vaginalis (strain ATCC PRA-98 / G3)</name>
    <dbReference type="NCBI Taxonomy" id="412133"/>
    <lineage>
        <taxon>Eukaryota</taxon>
        <taxon>Metamonada</taxon>
        <taxon>Parabasalia</taxon>
        <taxon>Trichomonadida</taxon>
        <taxon>Trichomonadidae</taxon>
        <taxon>Trichomonas</taxon>
    </lineage>
</organism>
<evidence type="ECO:0000313" key="2">
    <source>
        <dbReference type="EMBL" id="EAY08056.1"/>
    </source>
</evidence>
<name>A2EH08_TRIV3</name>
<sequence length="222" mass="25433">MESKEEQFLDLIAENTQLKEEIKSVQEFNKLVSLLDQAYLIMCREQSLNEQVDLTKLDKLITSVTSGMRPVNSAESWKYKLKQEIYKKSNHQTKLTFDNLSDRKNKSQAKLDNIQKDIQVYQSKLSQTTKSLNSAQQMRDKLKSQLDELSKDVEKSKTNLNELKTQVEIEQASNIQIKRTMEQTEQKLVSFSESLGGAASSQVINTTIEKLKSSMKTSSIDI</sequence>
<accession>A2EH08</accession>
<dbReference type="AlphaFoldDB" id="A2EH08"/>
<dbReference type="RefSeq" id="XP_001320279.1">
    <property type="nucleotide sequence ID" value="XM_001320244.1"/>
</dbReference>
<dbReference type="SMR" id="A2EH08"/>
<feature type="coiled-coil region" evidence="1">
    <location>
        <begin position="97"/>
        <end position="173"/>
    </location>
</feature>
<keyword evidence="1" id="KW-0175">Coiled coil</keyword>
<dbReference type="OrthoDB" id="376720at2759"/>
<dbReference type="SUPFAM" id="SSF57997">
    <property type="entry name" value="Tropomyosin"/>
    <property type="match status" value="1"/>
</dbReference>
<proteinExistence type="predicted"/>
<evidence type="ECO:0000313" key="3">
    <source>
        <dbReference type="Proteomes" id="UP000001542"/>
    </source>
</evidence>
<protein>
    <submittedName>
        <fullName evidence="2">Uncharacterized protein</fullName>
    </submittedName>
</protein>
<dbReference type="KEGG" id="tva:4765952"/>
<reference evidence="2" key="2">
    <citation type="journal article" date="2007" name="Science">
        <title>Draft genome sequence of the sexually transmitted pathogen Trichomonas vaginalis.</title>
        <authorList>
            <person name="Carlton J.M."/>
            <person name="Hirt R.P."/>
            <person name="Silva J.C."/>
            <person name="Delcher A.L."/>
            <person name="Schatz M."/>
            <person name="Zhao Q."/>
            <person name="Wortman J.R."/>
            <person name="Bidwell S.L."/>
            <person name="Alsmark U.C.M."/>
            <person name="Besteiro S."/>
            <person name="Sicheritz-Ponten T."/>
            <person name="Noel C.J."/>
            <person name="Dacks J.B."/>
            <person name="Foster P.G."/>
            <person name="Simillion C."/>
            <person name="Van de Peer Y."/>
            <person name="Miranda-Saavedra D."/>
            <person name="Barton G.J."/>
            <person name="Westrop G.D."/>
            <person name="Mueller S."/>
            <person name="Dessi D."/>
            <person name="Fiori P.L."/>
            <person name="Ren Q."/>
            <person name="Paulsen I."/>
            <person name="Zhang H."/>
            <person name="Bastida-Corcuera F.D."/>
            <person name="Simoes-Barbosa A."/>
            <person name="Brown M.T."/>
            <person name="Hayes R.D."/>
            <person name="Mukherjee M."/>
            <person name="Okumura C.Y."/>
            <person name="Schneider R."/>
            <person name="Smith A.J."/>
            <person name="Vanacova S."/>
            <person name="Villalvazo M."/>
            <person name="Haas B.J."/>
            <person name="Pertea M."/>
            <person name="Feldblyum T.V."/>
            <person name="Utterback T.R."/>
            <person name="Shu C.L."/>
            <person name="Osoegawa K."/>
            <person name="de Jong P.J."/>
            <person name="Hrdy I."/>
            <person name="Horvathova L."/>
            <person name="Zubacova Z."/>
            <person name="Dolezal P."/>
            <person name="Malik S.B."/>
            <person name="Logsdon J.M. Jr."/>
            <person name="Henze K."/>
            <person name="Gupta A."/>
            <person name="Wang C.C."/>
            <person name="Dunne R.L."/>
            <person name="Upcroft J.A."/>
            <person name="Upcroft P."/>
            <person name="White O."/>
            <person name="Salzberg S.L."/>
            <person name="Tang P."/>
            <person name="Chiu C.-H."/>
            <person name="Lee Y.-S."/>
            <person name="Embley T.M."/>
            <person name="Coombs G.H."/>
            <person name="Mottram J.C."/>
            <person name="Tachezy J."/>
            <person name="Fraser-Liggett C.M."/>
            <person name="Johnson P.J."/>
        </authorList>
    </citation>
    <scope>NUCLEOTIDE SEQUENCE [LARGE SCALE GENOMIC DNA]</scope>
    <source>
        <strain evidence="2">G3</strain>
    </source>
</reference>
<reference evidence="2" key="1">
    <citation type="submission" date="2006-10" db="EMBL/GenBank/DDBJ databases">
        <authorList>
            <person name="Amadeo P."/>
            <person name="Zhao Q."/>
            <person name="Wortman J."/>
            <person name="Fraser-Liggett C."/>
            <person name="Carlton J."/>
        </authorList>
    </citation>
    <scope>NUCLEOTIDE SEQUENCE</scope>
    <source>
        <strain evidence="2">G3</strain>
    </source>
</reference>
<dbReference type="VEuPathDB" id="TrichDB:TVAG_463360"/>
<keyword evidence="3" id="KW-1185">Reference proteome</keyword>
<dbReference type="EMBL" id="DS113386">
    <property type="protein sequence ID" value="EAY08056.1"/>
    <property type="molecule type" value="Genomic_DNA"/>
</dbReference>
<gene>
    <name evidence="2" type="ORF">TVAG_463360</name>
</gene>
<dbReference type="Proteomes" id="UP000001542">
    <property type="component" value="Unassembled WGS sequence"/>
</dbReference>
<dbReference type="VEuPathDB" id="TrichDB:TVAGG3_0077930"/>
<evidence type="ECO:0000256" key="1">
    <source>
        <dbReference type="SAM" id="Coils"/>
    </source>
</evidence>